<gene>
    <name evidence="3" type="ORF">V5N11_027914</name>
</gene>
<comment type="subcellular location">
    <subcellularLocation>
        <location evidence="1">Nucleus</location>
    </subcellularLocation>
</comment>
<proteinExistence type="predicted"/>
<dbReference type="EMBL" id="JBANAX010000048">
    <property type="protein sequence ID" value="KAL1224754.1"/>
    <property type="molecule type" value="Genomic_DNA"/>
</dbReference>
<dbReference type="PANTHER" id="PTHR47350:SF5">
    <property type="entry name" value="PROTEIN IWS1 HOMOLOG 2"/>
    <property type="match status" value="1"/>
</dbReference>
<dbReference type="InterPro" id="IPR035441">
    <property type="entry name" value="TFIIS/LEDGF_dom_sf"/>
</dbReference>
<dbReference type="Proteomes" id="UP001558713">
    <property type="component" value="Unassembled WGS sequence"/>
</dbReference>
<dbReference type="InterPro" id="IPR017923">
    <property type="entry name" value="TFIIS_N"/>
</dbReference>
<evidence type="ECO:0000259" key="2">
    <source>
        <dbReference type="PROSITE" id="PS51319"/>
    </source>
</evidence>
<evidence type="ECO:0000313" key="4">
    <source>
        <dbReference type="Proteomes" id="UP001558713"/>
    </source>
</evidence>
<name>A0ABD1C647_CARAN</name>
<evidence type="ECO:0000256" key="1">
    <source>
        <dbReference type="PROSITE-ProRule" id="PRU00649"/>
    </source>
</evidence>
<reference evidence="3 4" key="1">
    <citation type="submission" date="2024-04" db="EMBL/GenBank/DDBJ databases">
        <title>Genome assembly C_amara_ONT_v2.</title>
        <authorList>
            <person name="Yant L."/>
            <person name="Moore C."/>
            <person name="Slenker M."/>
        </authorList>
    </citation>
    <scope>NUCLEOTIDE SEQUENCE [LARGE SCALE GENOMIC DNA]</scope>
    <source>
        <tissue evidence="3">Leaf</tissue>
    </source>
</reference>
<comment type="caution">
    <text evidence="3">The sequence shown here is derived from an EMBL/GenBank/DDBJ whole genome shotgun (WGS) entry which is preliminary data.</text>
</comment>
<sequence>MWDSITNNNSKDNDNVGVHCLTKKEAQAEINKLFSSGKKKKKKTEKTPMEIAMQVEEVMADLEIAVEDDVEQNRQGKPAINKLMKLPLLVEALLKKPLHAEFLDHGVLNLLKNWLEPLPDGNLPNLNIRATVLTILNDLHINLDQDCRREQLIKSGLGKVIMFYSKSDEETTPNKRLANDLLNKWGRIIYNKSTRYDNKYTQEELEEEQRILLRRQTKTAPKVVSQRIATDFNVDVVLIREPKSNLGPPIGVGRAQIPKAMSMDFKICPNSKTDEKLEARVKMQLDDNCIHKKIIYKLKDINLERRRSQQAFKPSLNGRTEASYLKAPSR</sequence>
<accession>A0ABD1C647</accession>
<keyword evidence="1" id="KW-0539">Nucleus</keyword>
<dbReference type="InterPro" id="IPR044204">
    <property type="entry name" value="IWS1/2"/>
</dbReference>
<dbReference type="GO" id="GO:0005634">
    <property type="term" value="C:nucleus"/>
    <property type="evidence" value="ECO:0007669"/>
    <property type="project" value="UniProtKB-SubCell"/>
</dbReference>
<protein>
    <submittedName>
        <fullName evidence="3">IWS1-like protein 2</fullName>
    </submittedName>
</protein>
<feature type="domain" description="TFIIS N-terminal" evidence="2">
    <location>
        <begin position="109"/>
        <end position="192"/>
    </location>
</feature>
<dbReference type="Gene3D" id="1.20.930.10">
    <property type="entry name" value="Conserved domain common to transcription factors TFIIS, elongin A, CRSP70"/>
    <property type="match status" value="1"/>
</dbReference>
<keyword evidence="4" id="KW-1185">Reference proteome</keyword>
<dbReference type="AlphaFoldDB" id="A0ABD1C647"/>
<organism evidence="3 4">
    <name type="scientific">Cardamine amara subsp. amara</name>
    <dbReference type="NCBI Taxonomy" id="228776"/>
    <lineage>
        <taxon>Eukaryota</taxon>
        <taxon>Viridiplantae</taxon>
        <taxon>Streptophyta</taxon>
        <taxon>Embryophyta</taxon>
        <taxon>Tracheophyta</taxon>
        <taxon>Spermatophyta</taxon>
        <taxon>Magnoliopsida</taxon>
        <taxon>eudicotyledons</taxon>
        <taxon>Gunneridae</taxon>
        <taxon>Pentapetalae</taxon>
        <taxon>rosids</taxon>
        <taxon>malvids</taxon>
        <taxon>Brassicales</taxon>
        <taxon>Brassicaceae</taxon>
        <taxon>Cardamineae</taxon>
        <taxon>Cardamine</taxon>
    </lineage>
</organism>
<dbReference type="PANTHER" id="PTHR47350">
    <property type="entry name" value="PROTEIN IWS1 HOMOLOG 1"/>
    <property type="match status" value="1"/>
</dbReference>
<evidence type="ECO:0000313" key="3">
    <source>
        <dbReference type="EMBL" id="KAL1224754.1"/>
    </source>
</evidence>
<dbReference type="PROSITE" id="PS51319">
    <property type="entry name" value="TFIIS_N"/>
    <property type="match status" value="1"/>
</dbReference>
<dbReference type="Pfam" id="PF08711">
    <property type="entry name" value="Med26"/>
    <property type="match status" value="1"/>
</dbReference>